<name>A0A345NQH5_9MICO</name>
<keyword evidence="2" id="KW-1133">Transmembrane helix</keyword>
<keyword evidence="2" id="KW-0472">Membrane</keyword>
<organism evidence="3 4">
    <name type="scientific">Ornithinimicrobium avium</name>
    <dbReference type="NCBI Taxonomy" id="2283195"/>
    <lineage>
        <taxon>Bacteria</taxon>
        <taxon>Bacillati</taxon>
        <taxon>Actinomycetota</taxon>
        <taxon>Actinomycetes</taxon>
        <taxon>Micrococcales</taxon>
        <taxon>Ornithinimicrobiaceae</taxon>
        <taxon>Ornithinimicrobium</taxon>
    </lineage>
</organism>
<evidence type="ECO:0000256" key="1">
    <source>
        <dbReference type="SAM" id="MobiDB-lite"/>
    </source>
</evidence>
<evidence type="ECO:0000256" key="2">
    <source>
        <dbReference type="SAM" id="Phobius"/>
    </source>
</evidence>
<feature type="compositionally biased region" description="Polar residues" evidence="1">
    <location>
        <begin position="329"/>
        <end position="346"/>
    </location>
</feature>
<keyword evidence="2" id="KW-0812">Transmembrane</keyword>
<keyword evidence="4" id="KW-1185">Reference proteome</keyword>
<dbReference type="KEGG" id="orn:DV701_15210"/>
<dbReference type="RefSeq" id="WP_114929482.1">
    <property type="nucleotide sequence ID" value="NZ_CP031229.1"/>
</dbReference>
<dbReference type="EMBL" id="CP031229">
    <property type="protein sequence ID" value="AXH97283.1"/>
    <property type="molecule type" value="Genomic_DNA"/>
</dbReference>
<dbReference type="Proteomes" id="UP000253790">
    <property type="component" value="Chromosome"/>
</dbReference>
<dbReference type="AlphaFoldDB" id="A0A345NQH5"/>
<feature type="transmembrane region" description="Helical" evidence="2">
    <location>
        <begin position="40"/>
        <end position="60"/>
    </location>
</feature>
<evidence type="ECO:0000313" key="3">
    <source>
        <dbReference type="EMBL" id="AXH97283.1"/>
    </source>
</evidence>
<evidence type="ECO:0000313" key="4">
    <source>
        <dbReference type="Proteomes" id="UP000253790"/>
    </source>
</evidence>
<accession>A0A345NQH5</accession>
<feature type="region of interest" description="Disordered" evidence="1">
    <location>
        <begin position="329"/>
        <end position="351"/>
    </location>
</feature>
<gene>
    <name evidence="3" type="ORF">DV701_15210</name>
</gene>
<dbReference type="OrthoDB" id="4855758at2"/>
<sequence length="453" mass="48641">MSDRDVTALLDRMASATPPMDVSVPEVVTTARRRVRRRRVLSSGMTLASLVLLVAAWVGMGQGGDGLRWTQQVSPAGSWEVDEPSPVELPDGLALVGDVQPLTLSRGPGGSEASFRVDGLEETAEGRTLADGVEVYRGVRGTLVVWQARPGVHGQLHPVPAVTRGWAEVTVAGERLALVAIDDAGYEPEDVLFFDEHSLWTAKGAAVETEHLRDGRVEVTVYGIPELDVSGYTDGASLYDVDTLTVSSVDRPWWRGGGYDLATVARLPRQAVFAREVLVDGSEVVRASEPRLTSLVGGWSMVLFVSDWAGGGPESQDLVYTVEWSTDGETWHEQSPAQTRAPTPTQGRVGPGGEVTLLGTTYRVALDSHGWPELLEADGTVFLRVSDDEGPPAGDGSGMVMWRAHWWPWSDRDVVHFRLDGQPELVPGEEGRDRVTVTGPAGEVGLVAVPAGS</sequence>
<reference evidence="3 4" key="1">
    <citation type="submission" date="2018-07" db="EMBL/GenBank/DDBJ databases">
        <title>Complete genome sequencing of Ornithinimicrobium sp. AMA3305.</title>
        <authorList>
            <person name="Bae J.-W."/>
        </authorList>
    </citation>
    <scope>NUCLEOTIDE SEQUENCE [LARGE SCALE GENOMIC DNA]</scope>
    <source>
        <strain evidence="3 4">AMA3305</strain>
    </source>
</reference>
<protein>
    <submittedName>
        <fullName evidence="3">Uncharacterized protein</fullName>
    </submittedName>
</protein>
<proteinExistence type="predicted"/>